<keyword evidence="5" id="KW-0999">Mitochondrion inner membrane</keyword>
<evidence type="ECO:0000256" key="9">
    <source>
        <dbReference type="ARBA" id="ARBA00023136"/>
    </source>
</evidence>
<evidence type="ECO:0000256" key="1">
    <source>
        <dbReference type="ARBA" id="ARBA00004443"/>
    </source>
</evidence>
<evidence type="ECO:0000256" key="7">
    <source>
        <dbReference type="ARBA" id="ARBA00022946"/>
    </source>
</evidence>
<dbReference type="Gene3D" id="2.60.11.10">
    <property type="entry name" value="Cytochrome c oxidase, subunit Vb"/>
    <property type="match status" value="1"/>
</dbReference>
<accession>A0A9N8NG76</accession>
<reference evidence="13" key="1">
    <citation type="submission" date="2021-03" db="EMBL/GenBank/DDBJ databases">
        <authorList>
            <person name="Alouane T."/>
            <person name="Langin T."/>
            <person name="Bonhomme L."/>
        </authorList>
    </citation>
    <scope>NUCLEOTIDE SEQUENCE</scope>
    <source>
        <strain evidence="13">MDC_Fg202</strain>
    </source>
</reference>
<dbReference type="PROSITE" id="PS51359">
    <property type="entry name" value="COX5B_2"/>
    <property type="match status" value="1"/>
</dbReference>
<dbReference type="GO" id="GO:0046872">
    <property type="term" value="F:metal ion binding"/>
    <property type="evidence" value="ECO:0007669"/>
    <property type="project" value="UniProtKB-KW"/>
</dbReference>
<dbReference type="FunFam" id="2.60.11.10:FF:000003">
    <property type="entry name" value="Cytochrome c oxidase subunit IV"/>
    <property type="match status" value="1"/>
</dbReference>
<evidence type="ECO:0000256" key="3">
    <source>
        <dbReference type="ARBA" id="ARBA00010292"/>
    </source>
</evidence>
<gene>
    <name evidence="13" type="ORF">MDCFG202_LOCUS108276</name>
</gene>
<evidence type="ECO:0000313" key="14">
    <source>
        <dbReference type="Proteomes" id="UP000746612"/>
    </source>
</evidence>
<keyword evidence="9" id="KW-0472">Membrane</keyword>
<dbReference type="InterPro" id="IPR036972">
    <property type="entry name" value="Cyt_c_oxidase_su5b_sf"/>
</dbReference>
<name>A0A9N8NG76_GIBZA</name>
<evidence type="ECO:0000256" key="10">
    <source>
        <dbReference type="ARBA" id="ARBA00031366"/>
    </source>
</evidence>
<proteinExistence type="inferred from homology"/>
<comment type="subcellular location">
    <subcellularLocation>
        <location evidence="1">Mitochondrion inner membrane</location>
        <topology evidence="1">Peripheral membrane protein</topology>
        <orientation evidence="1">Matrix side</orientation>
    </subcellularLocation>
</comment>
<comment type="pathway">
    <text evidence="2">Energy metabolism; oxidative phosphorylation.</text>
</comment>
<feature type="binding site" evidence="12">
    <location>
        <position position="237"/>
    </location>
    <ligand>
        <name>Zn(2+)</name>
        <dbReference type="ChEBI" id="CHEBI:29105"/>
    </ligand>
</feature>
<sequence length="280" mass="30849">ILELLKLLMTIPRSAMFSDCSSNFDPNQPILTNPSTTPSTSHPRVILIARRKPDPIRKTTMFLQRSAITAARRVAARPAVARTFVTSVARLDASRPATPSEQAAALAGTAEKKVGSYKVLKGTSIDNGAVDNFNGAPRNLEIRTEEDLFGPGAAPGTVPTDLEQSTGLERLEILGKMEGVDIFDMRPLDATRLGTMKDPIMVRSAGEEQFAGCTGFPADSHSVTWLGITRERPIERCPECGSVYKMDYVGPEDDHHHHHPPEFEEPKTFADYIKPEYRYK</sequence>
<dbReference type="EMBL" id="CAJPIJ010000091">
    <property type="protein sequence ID" value="CAG1972530.1"/>
    <property type="molecule type" value="Genomic_DNA"/>
</dbReference>
<keyword evidence="7" id="KW-0809">Transit peptide</keyword>
<dbReference type="CDD" id="cd00924">
    <property type="entry name" value="Cyt_c_Oxidase_Vb"/>
    <property type="match status" value="1"/>
</dbReference>
<dbReference type="PANTHER" id="PTHR10122:SF0">
    <property type="entry name" value="CYTOCHROME C OXIDASE SUBUNIT 5B, ISOFORM A-RELATED"/>
    <property type="match status" value="1"/>
</dbReference>
<dbReference type="Proteomes" id="UP000746612">
    <property type="component" value="Unassembled WGS sequence"/>
</dbReference>
<keyword evidence="6 12" id="KW-0862">Zinc</keyword>
<evidence type="ECO:0000313" key="13">
    <source>
        <dbReference type="EMBL" id="CAG1972530.1"/>
    </source>
</evidence>
<feature type="binding site" evidence="12">
    <location>
        <position position="213"/>
    </location>
    <ligand>
        <name>Zn(2+)</name>
        <dbReference type="ChEBI" id="CHEBI:29105"/>
    </ligand>
</feature>
<organism evidence="13 14">
    <name type="scientific">Gibberella zeae</name>
    <name type="common">Wheat head blight fungus</name>
    <name type="synonym">Fusarium graminearum</name>
    <dbReference type="NCBI Taxonomy" id="5518"/>
    <lineage>
        <taxon>Eukaryota</taxon>
        <taxon>Fungi</taxon>
        <taxon>Dikarya</taxon>
        <taxon>Ascomycota</taxon>
        <taxon>Pezizomycotina</taxon>
        <taxon>Sordariomycetes</taxon>
        <taxon>Hypocreomycetidae</taxon>
        <taxon>Hypocreales</taxon>
        <taxon>Nectriaceae</taxon>
        <taxon>Fusarium</taxon>
    </lineage>
</organism>
<evidence type="ECO:0000256" key="5">
    <source>
        <dbReference type="ARBA" id="ARBA00022792"/>
    </source>
</evidence>
<dbReference type="Pfam" id="PF01215">
    <property type="entry name" value="COX5B"/>
    <property type="match status" value="1"/>
</dbReference>
<evidence type="ECO:0000256" key="11">
    <source>
        <dbReference type="ARBA" id="ARBA00070613"/>
    </source>
</evidence>
<dbReference type="SUPFAM" id="SSF57802">
    <property type="entry name" value="Rubredoxin-like"/>
    <property type="match status" value="1"/>
</dbReference>
<evidence type="ECO:0000256" key="2">
    <source>
        <dbReference type="ARBA" id="ARBA00004673"/>
    </source>
</evidence>
<protein>
    <recommendedName>
        <fullName evidence="11">Cytochrome c oxidase subunit 4, mitochondrial</fullName>
    </recommendedName>
    <alternativeName>
        <fullName evidence="10">Cytochrome c oxidase polypeptide IV</fullName>
    </alternativeName>
</protein>
<dbReference type="PANTHER" id="PTHR10122">
    <property type="entry name" value="CYTOCHROME C OXIDASE SUBUNIT 5B, MITOCHONDRIAL"/>
    <property type="match status" value="1"/>
</dbReference>
<comment type="caution">
    <text evidence="13">The sequence shown here is derived from an EMBL/GenBank/DDBJ whole genome shotgun (WGS) entry which is preliminary data.</text>
</comment>
<keyword evidence="4 12" id="KW-0479">Metal-binding</keyword>
<comment type="similarity">
    <text evidence="3">Belongs to the cytochrome c oxidase subunit 5B family.</text>
</comment>
<dbReference type="AlphaFoldDB" id="A0A9N8NG76"/>
<evidence type="ECO:0000256" key="4">
    <source>
        <dbReference type="ARBA" id="ARBA00022723"/>
    </source>
</evidence>
<dbReference type="InterPro" id="IPR002124">
    <property type="entry name" value="Cyt_c_oxidase_su5b"/>
</dbReference>
<feature type="non-terminal residue" evidence="13">
    <location>
        <position position="280"/>
    </location>
</feature>
<evidence type="ECO:0000256" key="12">
    <source>
        <dbReference type="PIRSR" id="PIRSR602124-2"/>
    </source>
</evidence>
<dbReference type="GO" id="GO:0005743">
    <property type="term" value="C:mitochondrial inner membrane"/>
    <property type="evidence" value="ECO:0007669"/>
    <property type="project" value="UniProtKB-SubCell"/>
</dbReference>
<dbReference type="GO" id="GO:0045277">
    <property type="term" value="C:respiratory chain complex IV"/>
    <property type="evidence" value="ECO:0007669"/>
    <property type="project" value="InterPro"/>
</dbReference>
<evidence type="ECO:0000256" key="8">
    <source>
        <dbReference type="ARBA" id="ARBA00023128"/>
    </source>
</evidence>
<dbReference type="GO" id="GO:0006123">
    <property type="term" value="P:mitochondrial electron transport, cytochrome c to oxygen"/>
    <property type="evidence" value="ECO:0007669"/>
    <property type="project" value="InterPro"/>
</dbReference>
<feature type="binding site" evidence="12">
    <location>
        <position position="240"/>
    </location>
    <ligand>
        <name>Zn(2+)</name>
        <dbReference type="ChEBI" id="CHEBI:29105"/>
    </ligand>
</feature>
<evidence type="ECO:0000256" key="6">
    <source>
        <dbReference type="ARBA" id="ARBA00022833"/>
    </source>
</evidence>
<feature type="binding site" evidence="12">
    <location>
        <position position="221"/>
    </location>
    <ligand>
        <name>Zn(2+)</name>
        <dbReference type="ChEBI" id="CHEBI:29105"/>
    </ligand>
</feature>
<keyword evidence="8" id="KW-0496">Mitochondrion</keyword>